<keyword evidence="3" id="KW-1185">Reference proteome</keyword>
<evidence type="ECO:0000313" key="2">
    <source>
        <dbReference type="EMBL" id="NMG17738.1"/>
    </source>
</evidence>
<dbReference type="EMBL" id="WTVP01000108">
    <property type="protein sequence ID" value="NMG17738.1"/>
    <property type="molecule type" value="Genomic_DNA"/>
</dbReference>
<dbReference type="RefSeq" id="WP_043743333.1">
    <property type="nucleotide sequence ID" value="NZ_CP059467.1"/>
</dbReference>
<dbReference type="SUPFAM" id="SSF47598">
    <property type="entry name" value="Ribbon-helix-helix"/>
    <property type="match status" value="1"/>
</dbReference>
<gene>
    <name evidence="2" type="ORF">GPA24_19835</name>
</gene>
<proteinExistence type="predicted"/>
<comment type="caution">
    <text evidence="2">The sequence shown here is derived from an EMBL/GenBank/DDBJ whole genome shotgun (WGS) entry which is preliminary data.</text>
</comment>
<name>A0ABX1P0V6_9RHOO</name>
<evidence type="ECO:0000256" key="1">
    <source>
        <dbReference type="SAM" id="MobiDB-lite"/>
    </source>
</evidence>
<reference evidence="2 3" key="1">
    <citation type="submission" date="2019-12" db="EMBL/GenBank/DDBJ databases">
        <title>Comparative genomics gives insights into the taxonomy of the Azoarcus-Aromatoleum group and reveals separate origins of nif in the plant-associated Azoarcus and non-plant-associated Aromatoleum sub-groups.</title>
        <authorList>
            <person name="Lafos M."/>
            <person name="Maluk M."/>
            <person name="Batista M."/>
            <person name="Junghare M."/>
            <person name="Carmona M."/>
            <person name="Faoro H."/>
            <person name="Cruz L.M."/>
            <person name="Battistoni F."/>
            <person name="De Souza E."/>
            <person name="Pedrosa F."/>
            <person name="Chen W.-M."/>
            <person name="Poole P.S."/>
            <person name="Dixon R.A."/>
            <person name="James E.K."/>
        </authorList>
    </citation>
    <scope>NUCLEOTIDE SEQUENCE [LARGE SCALE GENOMIC DNA]</scope>
    <source>
        <strain evidence="2 3">PbN1</strain>
    </source>
</reference>
<accession>A0ABX1P0V6</accession>
<dbReference type="Proteomes" id="UP000633943">
    <property type="component" value="Unassembled WGS sequence"/>
</dbReference>
<dbReference type="InterPro" id="IPR010985">
    <property type="entry name" value="Ribbon_hlx_hlx"/>
</dbReference>
<evidence type="ECO:0008006" key="4">
    <source>
        <dbReference type="Google" id="ProtNLM"/>
    </source>
</evidence>
<evidence type="ECO:0000313" key="3">
    <source>
        <dbReference type="Proteomes" id="UP000633943"/>
    </source>
</evidence>
<sequence length="73" mass="8261">MGDVERKTETVNLRFSPRMKELLRIAAEREHRTLSNMIETLVINYCESRGIPVEPGAKGASRAKKRATTTTDE</sequence>
<protein>
    <recommendedName>
        <fullName evidence="4">CopG-like ribbon-helix-helix domain-containing protein</fullName>
    </recommendedName>
</protein>
<organism evidence="2 3">
    <name type="scientific">Aromatoleum bremense</name>
    <dbReference type="NCBI Taxonomy" id="76115"/>
    <lineage>
        <taxon>Bacteria</taxon>
        <taxon>Pseudomonadati</taxon>
        <taxon>Pseudomonadota</taxon>
        <taxon>Betaproteobacteria</taxon>
        <taxon>Rhodocyclales</taxon>
        <taxon>Rhodocyclaceae</taxon>
        <taxon>Aromatoleum</taxon>
    </lineage>
</organism>
<feature type="region of interest" description="Disordered" evidence="1">
    <location>
        <begin position="53"/>
        <end position="73"/>
    </location>
</feature>